<evidence type="ECO:0000256" key="9">
    <source>
        <dbReference type="ARBA" id="ARBA00032041"/>
    </source>
</evidence>
<feature type="binding site" evidence="10">
    <location>
        <position position="214"/>
    </location>
    <ligand>
        <name>[4Fe-4S] cluster</name>
        <dbReference type="ChEBI" id="CHEBI:49883"/>
    </ligand>
</feature>
<dbReference type="EMBL" id="PZZP01000001">
    <property type="protein sequence ID" value="PTM60010.1"/>
    <property type="molecule type" value="Genomic_DNA"/>
</dbReference>
<keyword evidence="2 10" id="KW-0963">Cytoplasm</keyword>
<feature type="binding site" evidence="10">
    <location>
        <position position="131"/>
    </location>
    <ligand>
        <name>[4Fe-4S] cluster</name>
        <dbReference type="ChEBI" id="CHEBI:49883"/>
    </ligand>
</feature>
<dbReference type="InterPro" id="IPR011798">
    <property type="entry name" value="APS_reductase"/>
</dbReference>
<dbReference type="SUPFAM" id="SSF52402">
    <property type="entry name" value="Adenine nucleotide alpha hydrolases-like"/>
    <property type="match status" value="1"/>
</dbReference>
<dbReference type="InterPro" id="IPR002500">
    <property type="entry name" value="PAPS_reduct_dom"/>
</dbReference>
<comment type="similarity">
    <text evidence="1 10">Belongs to the PAPS reductase family. CysH subfamily.</text>
</comment>
<dbReference type="PANTHER" id="PTHR46509">
    <property type="entry name" value="PHOSPHOADENOSINE PHOSPHOSULFATE REDUCTASE"/>
    <property type="match status" value="1"/>
</dbReference>
<dbReference type="PIRSF" id="PIRSF000857">
    <property type="entry name" value="PAPS_reductase"/>
    <property type="match status" value="1"/>
</dbReference>
<comment type="caution">
    <text evidence="12">The sequence shown here is derived from an EMBL/GenBank/DDBJ whole genome shotgun (WGS) entry which is preliminary data.</text>
</comment>
<dbReference type="GO" id="GO:0051539">
    <property type="term" value="F:4 iron, 4 sulfur cluster binding"/>
    <property type="evidence" value="ECO:0007669"/>
    <property type="project" value="UniProtKB-UniRule"/>
</dbReference>
<dbReference type="GO" id="GO:0019379">
    <property type="term" value="P:sulfate assimilation, phosphoadenylyl sulfate reduction by phosphoadenylyl-sulfate reductase (thioredoxin)"/>
    <property type="evidence" value="ECO:0007669"/>
    <property type="project" value="UniProtKB-UniRule"/>
</dbReference>
<evidence type="ECO:0000256" key="7">
    <source>
        <dbReference type="ARBA" id="ARBA00029514"/>
    </source>
</evidence>
<dbReference type="CDD" id="cd23945">
    <property type="entry name" value="PAPS_reductase"/>
    <property type="match status" value="1"/>
</dbReference>
<dbReference type="GO" id="GO:0070814">
    <property type="term" value="P:hydrogen sulfide biosynthetic process"/>
    <property type="evidence" value="ECO:0007669"/>
    <property type="project" value="UniProtKB-UniRule"/>
</dbReference>
<evidence type="ECO:0000256" key="1">
    <source>
        <dbReference type="ARBA" id="ARBA00009732"/>
    </source>
</evidence>
<dbReference type="NCBIfam" id="TIGR02055">
    <property type="entry name" value="APS_reductase"/>
    <property type="match status" value="1"/>
</dbReference>
<proteinExistence type="inferred from homology"/>
<dbReference type="InterPro" id="IPR014729">
    <property type="entry name" value="Rossmann-like_a/b/a_fold"/>
</dbReference>
<organism evidence="12 13">
    <name type="scientific">Desmospora activa DSM 45169</name>
    <dbReference type="NCBI Taxonomy" id="1121389"/>
    <lineage>
        <taxon>Bacteria</taxon>
        <taxon>Bacillati</taxon>
        <taxon>Bacillota</taxon>
        <taxon>Bacilli</taxon>
        <taxon>Bacillales</taxon>
        <taxon>Thermoactinomycetaceae</taxon>
        <taxon>Desmospora</taxon>
    </lineage>
</organism>
<evidence type="ECO:0000256" key="4">
    <source>
        <dbReference type="ARBA" id="ARBA00024298"/>
    </source>
</evidence>
<keyword evidence="13" id="KW-1185">Reference proteome</keyword>
<evidence type="ECO:0000256" key="3">
    <source>
        <dbReference type="ARBA" id="ARBA00023002"/>
    </source>
</evidence>
<feature type="active site" description="Nucleophile; cysteine thiosulfonate intermediate" evidence="10">
    <location>
        <position position="240"/>
    </location>
</feature>
<dbReference type="GO" id="GO:0005737">
    <property type="term" value="C:cytoplasm"/>
    <property type="evidence" value="ECO:0007669"/>
    <property type="project" value="UniProtKB-SubCell"/>
</dbReference>
<dbReference type="GO" id="GO:0043866">
    <property type="term" value="F:adenylyl-sulfate reductase (thioredoxin) activity"/>
    <property type="evidence" value="ECO:0007669"/>
    <property type="project" value="UniProtKB-EC"/>
</dbReference>
<protein>
    <recommendedName>
        <fullName evidence="7 10">Adenosine 5'-phosphosulfate reductase</fullName>
        <shortName evidence="10">APS reductase</shortName>
        <ecNumber evidence="6 10">1.8.4.10</ecNumber>
    </recommendedName>
    <alternativeName>
        <fullName evidence="9 10">5'-adenylylsulfate reductase</fullName>
    </alternativeName>
    <alternativeName>
        <fullName evidence="8 10">Thioredoxin-dependent 5'-adenylylsulfate reductase</fullName>
    </alternativeName>
</protein>
<keyword evidence="10" id="KW-0408">Iron</keyword>
<comment type="pathway">
    <text evidence="5 10">Sulfur metabolism; hydrogen sulfide biosynthesis; sulfite from sulfate.</text>
</comment>
<dbReference type="NCBIfam" id="TIGR00434">
    <property type="entry name" value="cysH"/>
    <property type="match status" value="1"/>
</dbReference>
<comment type="function">
    <text evidence="4 10">Catalyzes the formation of sulfite from adenosine 5'-phosphosulfate (APS) using thioredoxin as an electron donor.</text>
</comment>
<keyword evidence="10" id="KW-0479">Metal-binding</keyword>
<dbReference type="Gene3D" id="3.40.50.620">
    <property type="entry name" value="HUPs"/>
    <property type="match status" value="1"/>
</dbReference>
<dbReference type="InterPro" id="IPR004511">
    <property type="entry name" value="PAPS/APS_Rdtase"/>
</dbReference>
<keyword evidence="10" id="KW-0411">Iron-sulfur</keyword>
<dbReference type="GO" id="GO:0019344">
    <property type="term" value="P:cysteine biosynthetic process"/>
    <property type="evidence" value="ECO:0007669"/>
    <property type="project" value="InterPro"/>
</dbReference>
<dbReference type="Proteomes" id="UP000241639">
    <property type="component" value="Unassembled WGS sequence"/>
</dbReference>
<reference evidence="12 13" key="1">
    <citation type="submission" date="2018-04" db="EMBL/GenBank/DDBJ databases">
        <title>Genomic Encyclopedia of Archaeal and Bacterial Type Strains, Phase II (KMG-II): from individual species to whole genera.</title>
        <authorList>
            <person name="Goeker M."/>
        </authorList>
    </citation>
    <scope>NUCLEOTIDE SEQUENCE [LARGE SCALE GENOMIC DNA]</scope>
    <source>
        <strain evidence="12 13">DSM 45169</strain>
    </source>
</reference>
<evidence type="ECO:0000256" key="2">
    <source>
        <dbReference type="ARBA" id="ARBA00022490"/>
    </source>
</evidence>
<evidence type="ECO:0000259" key="11">
    <source>
        <dbReference type="Pfam" id="PF01507"/>
    </source>
</evidence>
<dbReference type="HAMAP" id="MF_00063">
    <property type="entry name" value="CysH"/>
    <property type="match status" value="1"/>
</dbReference>
<accession>A0A2T4ZDP6</accession>
<evidence type="ECO:0000256" key="10">
    <source>
        <dbReference type="HAMAP-Rule" id="MF_00063"/>
    </source>
</evidence>
<sequence>MLNRSKMATMSTEVAEVSDQEAVKEAAQALRRSSPQEVLQWGVGRFGNSFTLACSFGLEDVVLVDMLFQLNPEIEIFYLDTDLLFAETHQTRERLSKRYGKHFIRVVPELSLKEQEEDYGETLWKRDPHTCCAIRKVEPLRRFLSDYRAWCTGIRREQSPTRSQAETVEWDEIFQMAKLNPLAHWTIEEVWDYVHKNRVPFNPMHEQMYPSIGCIPCTQQVRPGEDSRAGRWRGMSRTECGLHQHQSGSLAGGK</sequence>
<feature type="domain" description="Phosphoadenosine phosphosulphate reductase" evidence="11">
    <location>
        <begin position="51"/>
        <end position="219"/>
    </location>
</feature>
<comment type="subcellular location">
    <subcellularLocation>
        <location evidence="10">Cytoplasm</location>
    </subcellularLocation>
</comment>
<feature type="binding site" evidence="10">
    <location>
        <position position="217"/>
    </location>
    <ligand>
        <name>[4Fe-4S] cluster</name>
        <dbReference type="ChEBI" id="CHEBI:49883"/>
    </ligand>
</feature>
<evidence type="ECO:0000256" key="6">
    <source>
        <dbReference type="ARBA" id="ARBA00024386"/>
    </source>
</evidence>
<evidence type="ECO:0000313" key="13">
    <source>
        <dbReference type="Proteomes" id="UP000241639"/>
    </source>
</evidence>
<dbReference type="NCBIfam" id="NF002537">
    <property type="entry name" value="PRK02090.1"/>
    <property type="match status" value="1"/>
</dbReference>
<name>A0A2T4ZDP6_9BACL</name>
<dbReference type="GO" id="GO:0004604">
    <property type="term" value="F:phosphoadenylyl-sulfate reductase (thioredoxin) activity"/>
    <property type="evidence" value="ECO:0007669"/>
    <property type="project" value="UniProtKB-UniRule"/>
</dbReference>
<feature type="binding site" evidence="10">
    <location>
        <position position="132"/>
    </location>
    <ligand>
        <name>[4Fe-4S] cluster</name>
        <dbReference type="ChEBI" id="CHEBI:49883"/>
    </ligand>
</feature>
<dbReference type="AlphaFoldDB" id="A0A2T4ZDP6"/>
<comment type="catalytic activity">
    <reaction evidence="10">
        <text>[thioredoxin]-disulfide + sulfite + AMP + 2 H(+) = adenosine 5'-phosphosulfate + [thioredoxin]-dithiol</text>
        <dbReference type="Rhea" id="RHEA:21976"/>
        <dbReference type="Rhea" id="RHEA-COMP:10698"/>
        <dbReference type="Rhea" id="RHEA-COMP:10700"/>
        <dbReference type="ChEBI" id="CHEBI:15378"/>
        <dbReference type="ChEBI" id="CHEBI:17359"/>
        <dbReference type="ChEBI" id="CHEBI:29950"/>
        <dbReference type="ChEBI" id="CHEBI:50058"/>
        <dbReference type="ChEBI" id="CHEBI:58243"/>
        <dbReference type="ChEBI" id="CHEBI:456215"/>
        <dbReference type="EC" id="1.8.4.10"/>
    </reaction>
</comment>
<keyword evidence="3 10" id="KW-0560">Oxidoreductase</keyword>
<evidence type="ECO:0000313" key="12">
    <source>
        <dbReference type="EMBL" id="PTM60010.1"/>
    </source>
</evidence>
<dbReference type="PANTHER" id="PTHR46509:SF1">
    <property type="entry name" value="PHOSPHOADENOSINE PHOSPHOSULFATE REDUCTASE"/>
    <property type="match status" value="1"/>
</dbReference>
<dbReference type="Pfam" id="PF01507">
    <property type="entry name" value="PAPS_reduct"/>
    <property type="match status" value="1"/>
</dbReference>
<comment type="cofactor">
    <cofactor evidence="10">
        <name>[4Fe-4S] cluster</name>
        <dbReference type="ChEBI" id="CHEBI:49883"/>
    </cofactor>
    <text evidence="10">Binds 1 [4Fe-4S] cluster per subunit.</text>
</comment>
<dbReference type="EC" id="1.8.4.10" evidence="6 10"/>
<dbReference type="GO" id="GO:0046872">
    <property type="term" value="F:metal ion binding"/>
    <property type="evidence" value="ECO:0007669"/>
    <property type="project" value="UniProtKB-KW"/>
</dbReference>
<evidence type="ECO:0000256" key="8">
    <source>
        <dbReference type="ARBA" id="ARBA00030894"/>
    </source>
</evidence>
<gene>
    <name evidence="10" type="primary">cysH</name>
    <name evidence="12" type="ORF">C8J48_2649</name>
</gene>
<evidence type="ECO:0000256" key="5">
    <source>
        <dbReference type="ARBA" id="ARBA00024327"/>
    </source>
</evidence>